<reference evidence="1 2" key="1">
    <citation type="submission" date="2020-03" db="EMBL/GenBank/DDBJ databases">
        <authorList>
            <person name="Lai Q."/>
        </authorList>
    </citation>
    <scope>NUCLEOTIDE SEQUENCE [LARGE SCALE GENOMIC DNA]</scope>
    <source>
        <strain evidence="1 2">CCUG 25036</strain>
    </source>
</reference>
<dbReference type="EMBL" id="JAARLZ010000010">
    <property type="protein sequence ID" value="NII08100.1"/>
    <property type="molecule type" value="Genomic_DNA"/>
</dbReference>
<protein>
    <submittedName>
        <fullName evidence="1">Uncharacterized protein</fullName>
    </submittedName>
</protein>
<organism evidence="1 2">
    <name type="scientific">Luteibacter anthropi</name>
    <dbReference type="NCBI Taxonomy" id="564369"/>
    <lineage>
        <taxon>Bacteria</taxon>
        <taxon>Pseudomonadati</taxon>
        <taxon>Pseudomonadota</taxon>
        <taxon>Gammaproteobacteria</taxon>
        <taxon>Lysobacterales</taxon>
        <taxon>Rhodanobacteraceae</taxon>
        <taxon>Luteibacter</taxon>
    </lineage>
</organism>
<gene>
    <name evidence="1" type="ORF">HBF25_17075</name>
</gene>
<sequence>MMSTDEPSITKVRQEAAALGQALAIQDFDGTRHRSRLIITLATIYGMDAVYAAAHALLDQLGPSKASSPSNYAQAMKRLTIALDQMLE</sequence>
<dbReference type="RefSeq" id="WP_166950530.1">
    <property type="nucleotide sequence ID" value="NZ_JAARLZ010000010.1"/>
</dbReference>
<dbReference type="AlphaFoldDB" id="A0A7X5UCR9"/>
<comment type="caution">
    <text evidence="1">The sequence shown here is derived from an EMBL/GenBank/DDBJ whole genome shotgun (WGS) entry which is preliminary data.</text>
</comment>
<keyword evidence="2" id="KW-1185">Reference proteome</keyword>
<proteinExistence type="predicted"/>
<evidence type="ECO:0000313" key="2">
    <source>
        <dbReference type="Proteomes" id="UP000490980"/>
    </source>
</evidence>
<accession>A0A7X5UCR9</accession>
<evidence type="ECO:0000313" key="1">
    <source>
        <dbReference type="EMBL" id="NII08100.1"/>
    </source>
</evidence>
<dbReference type="Proteomes" id="UP000490980">
    <property type="component" value="Unassembled WGS sequence"/>
</dbReference>
<name>A0A7X5UCR9_9GAMM</name>